<dbReference type="Pfam" id="PF00754">
    <property type="entry name" value="F5_F8_type_C"/>
    <property type="match status" value="1"/>
</dbReference>
<keyword evidence="3 5" id="KW-0326">Glycosidase</keyword>
<dbReference type="AlphaFoldDB" id="A0A5M5M352"/>
<proteinExistence type="inferred from homology"/>
<dbReference type="PROSITE" id="PS50022">
    <property type="entry name" value="FA58C_3"/>
    <property type="match status" value="1"/>
</dbReference>
<sequence length="568" mass="65024">MKKLIFLFMLIIACEIQAQRHEKIVMSNPLNLSYRFQTDGVCRRETADPVIILFKDRYYLFASHSSGYWHSSNLKDWTYVATKTLKAVEAWAPALLIYKDALYYLGMGEERIYRSTAPEADKWEEVKFDLQGLGDPAFFQDNDGRVYLYHGCSDWAPIKGVEVDPENGFKKIGAEIDLIPHASDRLGWEVFGDKNDQHDKKGWNEAPCITRQGDFYYLMYAAPGTEFTSYCTGVYVSKNPLGPYTCMPGAPFAIKAGGFIKGAGHGHPFKDRYGNDWYAATIVVASKEHYERRIGIFPAFYKDGYAHAITEYMDFPFILPDKKVNFSQHNISAGMNLLSYNKQMKASSSLGVHQAKMATDEDIRTWWSAASGKRGEWLQMDLSKPMELSALQISFSDEGFKTYRHDKNVPIYQYIVEGSLNGTDWQLLADRSQNTKDQIYELIVLDKKIKTQFVRIKNTKDFATGYFSIADIRLFGNAKGKVPKQVSNFIVERNKDRRRIAFTWDKQPSAEGYVIRWGASPEHIDNAIMMYDNQAELGFFDRDITYYMTIEAFNESGKSKSSTPIKIN</sequence>
<dbReference type="PANTHER" id="PTHR42812">
    <property type="entry name" value="BETA-XYLOSIDASE"/>
    <property type="match status" value="1"/>
</dbReference>
<comment type="caution">
    <text evidence="7">The sequence shown here is derived from an EMBL/GenBank/DDBJ whole genome shotgun (WGS) entry which is preliminary data.</text>
</comment>
<dbReference type="InterPro" id="IPR013783">
    <property type="entry name" value="Ig-like_fold"/>
</dbReference>
<dbReference type="SUPFAM" id="SSF49785">
    <property type="entry name" value="Galactose-binding domain-like"/>
    <property type="match status" value="1"/>
</dbReference>
<evidence type="ECO:0000313" key="7">
    <source>
        <dbReference type="EMBL" id="KAA4529157.1"/>
    </source>
</evidence>
<dbReference type="PANTHER" id="PTHR42812:SF12">
    <property type="entry name" value="BETA-XYLOSIDASE-RELATED"/>
    <property type="match status" value="1"/>
</dbReference>
<dbReference type="CDD" id="cd08982">
    <property type="entry name" value="GH43-like"/>
    <property type="match status" value="1"/>
</dbReference>
<dbReference type="InterPro" id="IPR006710">
    <property type="entry name" value="Glyco_hydro_43"/>
</dbReference>
<evidence type="ECO:0000256" key="1">
    <source>
        <dbReference type="ARBA" id="ARBA00009865"/>
    </source>
</evidence>
<reference evidence="7 8" key="1">
    <citation type="journal article" date="2019" name="Nat. Med.">
        <title>A library of human gut bacterial isolates paired with longitudinal multiomics data enables mechanistic microbiome research.</title>
        <authorList>
            <person name="Poyet M."/>
            <person name="Groussin M."/>
            <person name="Gibbons S.M."/>
            <person name="Avila-Pacheco J."/>
            <person name="Jiang X."/>
            <person name="Kearney S.M."/>
            <person name="Perrotta A.R."/>
            <person name="Berdy B."/>
            <person name="Zhao S."/>
            <person name="Lieberman T.D."/>
            <person name="Swanson P.K."/>
            <person name="Smith M."/>
            <person name="Roesemann S."/>
            <person name="Alexander J.E."/>
            <person name="Rich S.A."/>
            <person name="Livny J."/>
            <person name="Vlamakis H."/>
            <person name="Clish C."/>
            <person name="Bullock K."/>
            <person name="Deik A."/>
            <person name="Scott J."/>
            <person name="Pierce K.A."/>
            <person name="Xavier R.J."/>
            <person name="Alm E.J."/>
        </authorList>
    </citation>
    <scope>NUCLEOTIDE SEQUENCE [LARGE SCALE GENOMIC DNA]</scope>
    <source>
        <strain evidence="7 8">BIOML-A41</strain>
    </source>
</reference>
<evidence type="ECO:0000256" key="5">
    <source>
        <dbReference type="RuleBase" id="RU361187"/>
    </source>
</evidence>
<comment type="similarity">
    <text evidence="1 5">Belongs to the glycosyl hydrolase 43 family.</text>
</comment>
<dbReference type="Gene3D" id="2.60.40.10">
    <property type="entry name" value="Immunoglobulins"/>
    <property type="match status" value="1"/>
</dbReference>
<feature type="domain" description="F5/8 type C" evidence="6">
    <location>
        <begin position="326"/>
        <end position="477"/>
    </location>
</feature>
<evidence type="ECO:0000256" key="3">
    <source>
        <dbReference type="ARBA" id="ARBA00023295"/>
    </source>
</evidence>
<dbReference type="SUPFAM" id="SSF75005">
    <property type="entry name" value="Arabinanase/levansucrase/invertase"/>
    <property type="match status" value="1"/>
</dbReference>
<evidence type="ECO:0000256" key="4">
    <source>
        <dbReference type="PIRSR" id="PIRSR606710-2"/>
    </source>
</evidence>
<keyword evidence="2 5" id="KW-0378">Hydrolase</keyword>
<dbReference type="Gene3D" id="2.115.10.20">
    <property type="entry name" value="Glycosyl hydrolase domain, family 43"/>
    <property type="match status" value="1"/>
</dbReference>
<feature type="site" description="Important for catalytic activity, responsible for pKa modulation of the active site Glu and correct orientation of both the proton donor and substrate" evidence="4">
    <location>
        <position position="135"/>
    </location>
</feature>
<dbReference type="GO" id="GO:0005975">
    <property type="term" value="P:carbohydrate metabolic process"/>
    <property type="evidence" value="ECO:0007669"/>
    <property type="project" value="InterPro"/>
</dbReference>
<dbReference type="GO" id="GO:0004553">
    <property type="term" value="F:hydrolase activity, hydrolyzing O-glycosyl compounds"/>
    <property type="evidence" value="ECO:0007669"/>
    <property type="project" value="InterPro"/>
</dbReference>
<dbReference type="RefSeq" id="WP_032851851.1">
    <property type="nucleotide sequence ID" value="NZ_CABKQC010000001.1"/>
</dbReference>
<evidence type="ECO:0000259" key="6">
    <source>
        <dbReference type="PROSITE" id="PS50022"/>
    </source>
</evidence>
<evidence type="ECO:0000256" key="2">
    <source>
        <dbReference type="ARBA" id="ARBA00022801"/>
    </source>
</evidence>
<protein>
    <submittedName>
        <fullName evidence="7">Family 43 glycosylhydrolase</fullName>
    </submittedName>
</protein>
<gene>
    <name evidence="7" type="ORF">F3B85_22400</name>
</gene>
<dbReference type="Gene3D" id="2.60.120.260">
    <property type="entry name" value="Galactose-binding domain-like"/>
    <property type="match status" value="1"/>
</dbReference>
<evidence type="ECO:0000313" key="8">
    <source>
        <dbReference type="Proteomes" id="UP000478493"/>
    </source>
</evidence>
<dbReference type="InterPro" id="IPR000421">
    <property type="entry name" value="FA58C"/>
</dbReference>
<name>A0A5M5M352_BACOV</name>
<dbReference type="Pfam" id="PF04616">
    <property type="entry name" value="Glyco_hydro_43"/>
    <property type="match status" value="1"/>
</dbReference>
<dbReference type="InterPro" id="IPR051795">
    <property type="entry name" value="Glycosyl_Hydrlase_43"/>
</dbReference>
<accession>A0A5M5M352</accession>
<dbReference type="Proteomes" id="UP000478493">
    <property type="component" value="Unassembled WGS sequence"/>
</dbReference>
<dbReference type="InterPro" id="IPR008979">
    <property type="entry name" value="Galactose-bd-like_sf"/>
</dbReference>
<organism evidence="7 8">
    <name type="scientific">Bacteroides ovatus</name>
    <dbReference type="NCBI Taxonomy" id="28116"/>
    <lineage>
        <taxon>Bacteria</taxon>
        <taxon>Pseudomonadati</taxon>
        <taxon>Bacteroidota</taxon>
        <taxon>Bacteroidia</taxon>
        <taxon>Bacteroidales</taxon>
        <taxon>Bacteroidaceae</taxon>
        <taxon>Bacteroides</taxon>
    </lineage>
</organism>
<dbReference type="InterPro" id="IPR023296">
    <property type="entry name" value="Glyco_hydro_beta-prop_sf"/>
</dbReference>
<dbReference type="EMBL" id="VWGP01000022">
    <property type="protein sequence ID" value="KAA4529157.1"/>
    <property type="molecule type" value="Genomic_DNA"/>
</dbReference>